<dbReference type="InterPro" id="IPR032675">
    <property type="entry name" value="LRR_dom_sf"/>
</dbReference>
<evidence type="ECO:0000313" key="1">
    <source>
        <dbReference type="EMBL" id="RXH93293.1"/>
    </source>
</evidence>
<dbReference type="EMBL" id="RDQH01000333">
    <property type="protein sequence ID" value="RXH93293.1"/>
    <property type="molecule type" value="Genomic_DNA"/>
</dbReference>
<proteinExistence type="predicted"/>
<keyword evidence="2" id="KW-1185">Reference proteome</keyword>
<dbReference type="Gene3D" id="3.80.10.10">
    <property type="entry name" value="Ribonuclease Inhibitor"/>
    <property type="match status" value="1"/>
</dbReference>
<sequence length="135" mass="14944">MPADSNLHCLWTSMRTLEQVRNLSLATLGSLQTLVNVSSSYCDLNDMVKLTNLRKLVLKLPEGILCFPNLTKLTLSGILEKLPSLRILFLNNHVTSTAFPGPHVFSSGGFPHLEHLSLGCFLALMEWRVEKGALP</sequence>
<gene>
    <name evidence="1" type="ORF">DVH24_013869</name>
</gene>
<reference evidence="1 2" key="1">
    <citation type="submission" date="2018-10" db="EMBL/GenBank/DDBJ databases">
        <title>A high-quality apple genome assembly.</title>
        <authorList>
            <person name="Hu J."/>
        </authorList>
    </citation>
    <scope>NUCLEOTIDE SEQUENCE [LARGE SCALE GENOMIC DNA]</scope>
    <source>
        <strain evidence="2">cv. HFTH1</strain>
        <tissue evidence="1">Young leaf</tissue>
    </source>
</reference>
<protein>
    <submittedName>
        <fullName evidence="1">Uncharacterized protein</fullName>
    </submittedName>
</protein>
<organism evidence="1 2">
    <name type="scientific">Malus domestica</name>
    <name type="common">Apple</name>
    <name type="synonym">Pyrus malus</name>
    <dbReference type="NCBI Taxonomy" id="3750"/>
    <lineage>
        <taxon>Eukaryota</taxon>
        <taxon>Viridiplantae</taxon>
        <taxon>Streptophyta</taxon>
        <taxon>Embryophyta</taxon>
        <taxon>Tracheophyta</taxon>
        <taxon>Spermatophyta</taxon>
        <taxon>Magnoliopsida</taxon>
        <taxon>eudicotyledons</taxon>
        <taxon>Gunneridae</taxon>
        <taxon>Pentapetalae</taxon>
        <taxon>rosids</taxon>
        <taxon>fabids</taxon>
        <taxon>Rosales</taxon>
        <taxon>Rosaceae</taxon>
        <taxon>Amygdaloideae</taxon>
        <taxon>Maleae</taxon>
        <taxon>Malus</taxon>
    </lineage>
</organism>
<dbReference type="Proteomes" id="UP000290289">
    <property type="component" value="Chromosome 7"/>
</dbReference>
<evidence type="ECO:0000313" key="2">
    <source>
        <dbReference type="Proteomes" id="UP000290289"/>
    </source>
</evidence>
<name>A0A498JHQ6_MALDO</name>
<dbReference type="SUPFAM" id="SSF52047">
    <property type="entry name" value="RNI-like"/>
    <property type="match status" value="1"/>
</dbReference>
<dbReference type="AlphaFoldDB" id="A0A498JHQ6"/>
<accession>A0A498JHQ6</accession>
<comment type="caution">
    <text evidence="1">The sequence shown here is derived from an EMBL/GenBank/DDBJ whole genome shotgun (WGS) entry which is preliminary data.</text>
</comment>